<dbReference type="InterPro" id="IPR029058">
    <property type="entry name" value="AB_hydrolase_fold"/>
</dbReference>
<dbReference type="InterPro" id="IPR000073">
    <property type="entry name" value="AB_hydrolase_1"/>
</dbReference>
<dbReference type="Gene3D" id="3.40.50.1820">
    <property type="entry name" value="alpha/beta hydrolase"/>
    <property type="match status" value="1"/>
</dbReference>
<dbReference type="InterPro" id="IPR052897">
    <property type="entry name" value="Sec-Metab_Biosynth_Hydrolase"/>
</dbReference>
<dbReference type="AlphaFoldDB" id="A0A537LKK7"/>
<dbReference type="Pfam" id="PF12697">
    <property type="entry name" value="Abhydrolase_6"/>
    <property type="match status" value="1"/>
</dbReference>
<evidence type="ECO:0000256" key="1">
    <source>
        <dbReference type="SAM" id="SignalP"/>
    </source>
</evidence>
<dbReference type="Proteomes" id="UP000315217">
    <property type="component" value="Unassembled WGS sequence"/>
</dbReference>
<evidence type="ECO:0000259" key="2">
    <source>
        <dbReference type="Pfam" id="PF12697"/>
    </source>
</evidence>
<name>A0A537LKK7_9BACT</name>
<dbReference type="GO" id="GO:0016787">
    <property type="term" value="F:hydrolase activity"/>
    <property type="evidence" value="ECO:0007669"/>
    <property type="project" value="UniProtKB-KW"/>
</dbReference>
<feature type="signal peptide" evidence="1">
    <location>
        <begin position="1"/>
        <end position="22"/>
    </location>
</feature>
<protein>
    <submittedName>
        <fullName evidence="3">Alpha/beta hydrolase</fullName>
    </submittedName>
</protein>
<feature type="chain" id="PRO_5022111151" evidence="1">
    <location>
        <begin position="23"/>
        <end position="271"/>
    </location>
</feature>
<reference evidence="3 4" key="1">
    <citation type="journal article" date="2019" name="Nat. Microbiol.">
        <title>Mediterranean grassland soil C-N compound turnover is dependent on rainfall and depth, and is mediated by genomically divergent microorganisms.</title>
        <authorList>
            <person name="Diamond S."/>
            <person name="Andeer P.F."/>
            <person name="Li Z."/>
            <person name="Crits-Christoph A."/>
            <person name="Burstein D."/>
            <person name="Anantharaman K."/>
            <person name="Lane K.R."/>
            <person name="Thomas B.C."/>
            <person name="Pan C."/>
            <person name="Northen T.R."/>
            <person name="Banfield J.F."/>
        </authorList>
    </citation>
    <scope>NUCLEOTIDE SEQUENCE [LARGE SCALE GENOMIC DNA]</scope>
    <source>
        <strain evidence="3">NP_1</strain>
    </source>
</reference>
<evidence type="ECO:0000313" key="3">
    <source>
        <dbReference type="EMBL" id="TMJ08217.1"/>
    </source>
</evidence>
<dbReference type="EMBL" id="VBAI01000207">
    <property type="protein sequence ID" value="TMJ08217.1"/>
    <property type="molecule type" value="Genomic_DNA"/>
</dbReference>
<keyword evidence="3" id="KW-0378">Hydrolase</keyword>
<proteinExistence type="predicted"/>
<sequence length="271" mass="27980">MKKIIPLVVVALIIAPAFVGIAESNAADTGVKPSVVLVHGAWADGSSWSRVVAHLQATGYTVYVPPNPLRGLASDPADVASFLATISGPVILVGHSYGGAVITNVAAGNPNIRALVFVDAFAPDEGESIGDLASTPPPPGQSASCLAGDPTQVFNFVPLAGGDVDLYIKPSVFPSCFANDQPLTQATVLASSQRPIAFSAFPQPSGVAAWKTIPSWYLVGTIDRVIPPWAQLFMAQRAGATIVQVRASHLSMLSRPEAVVGLIDAAAATIH</sequence>
<organism evidence="3 4">
    <name type="scientific">Candidatus Segetimicrobium genomatis</name>
    <dbReference type="NCBI Taxonomy" id="2569760"/>
    <lineage>
        <taxon>Bacteria</taxon>
        <taxon>Bacillati</taxon>
        <taxon>Candidatus Sysuimicrobiota</taxon>
        <taxon>Candidatus Sysuimicrobiia</taxon>
        <taxon>Candidatus Sysuimicrobiales</taxon>
        <taxon>Candidatus Segetimicrobiaceae</taxon>
        <taxon>Candidatus Segetimicrobium</taxon>
    </lineage>
</organism>
<dbReference type="SUPFAM" id="SSF53474">
    <property type="entry name" value="alpha/beta-Hydrolases"/>
    <property type="match status" value="1"/>
</dbReference>
<keyword evidence="1" id="KW-0732">Signal</keyword>
<feature type="domain" description="AB hydrolase-1" evidence="2">
    <location>
        <begin position="35"/>
        <end position="260"/>
    </location>
</feature>
<dbReference type="PANTHER" id="PTHR37017">
    <property type="entry name" value="AB HYDROLASE-1 DOMAIN-CONTAINING PROTEIN-RELATED"/>
    <property type="match status" value="1"/>
</dbReference>
<accession>A0A537LKK7</accession>
<gene>
    <name evidence="3" type="ORF">E6G98_12505</name>
</gene>
<dbReference type="PANTHER" id="PTHR37017:SF11">
    <property type="entry name" value="ESTERASE_LIPASE_THIOESTERASE DOMAIN-CONTAINING PROTEIN"/>
    <property type="match status" value="1"/>
</dbReference>
<comment type="caution">
    <text evidence="3">The sequence shown here is derived from an EMBL/GenBank/DDBJ whole genome shotgun (WGS) entry which is preliminary data.</text>
</comment>
<evidence type="ECO:0000313" key="4">
    <source>
        <dbReference type="Proteomes" id="UP000315217"/>
    </source>
</evidence>